<dbReference type="GO" id="GO:0005737">
    <property type="term" value="C:cytoplasm"/>
    <property type="evidence" value="ECO:0007669"/>
    <property type="project" value="TreeGrafter"/>
</dbReference>
<organism evidence="1 2">
    <name type="scientific">Phlebotomus papatasi</name>
    <name type="common">Sandfly</name>
    <dbReference type="NCBI Taxonomy" id="29031"/>
    <lineage>
        <taxon>Eukaryota</taxon>
        <taxon>Metazoa</taxon>
        <taxon>Ecdysozoa</taxon>
        <taxon>Arthropoda</taxon>
        <taxon>Hexapoda</taxon>
        <taxon>Insecta</taxon>
        <taxon>Pterygota</taxon>
        <taxon>Neoptera</taxon>
        <taxon>Endopterygota</taxon>
        <taxon>Diptera</taxon>
        <taxon>Nematocera</taxon>
        <taxon>Psychodoidea</taxon>
        <taxon>Psychodidae</taxon>
        <taxon>Phlebotomus</taxon>
        <taxon>Phlebotomus</taxon>
    </lineage>
</organism>
<dbReference type="InterPro" id="IPR023214">
    <property type="entry name" value="HAD_sf"/>
</dbReference>
<sequence length="132" mass="14866">MYKQSATRLQSLPKEQIQAFIKSFDTVLTDCDGVIWLFNEALQGAPNVINRFLEMGKKVFFVTNNSTKTRDEFLVKAKSLNFNMTRDGIISTAYLAAQYLKHRQFTKTAYVVGSQGVIQELEAVGIKTIGYG</sequence>
<dbReference type="InterPro" id="IPR036412">
    <property type="entry name" value="HAD-like_sf"/>
</dbReference>
<dbReference type="GO" id="GO:0016791">
    <property type="term" value="F:phosphatase activity"/>
    <property type="evidence" value="ECO:0007669"/>
    <property type="project" value="TreeGrafter"/>
</dbReference>
<dbReference type="Proteomes" id="UP000092462">
    <property type="component" value="Unassembled WGS sequence"/>
</dbReference>
<accession>A0A1B0GMX8</accession>
<reference evidence="1" key="1">
    <citation type="submission" date="2022-08" db="UniProtKB">
        <authorList>
            <consortium name="EnsemblMetazoa"/>
        </authorList>
    </citation>
    <scope>IDENTIFICATION</scope>
    <source>
        <strain evidence="1">Israel</strain>
    </source>
</reference>
<dbReference type="Gene3D" id="3.40.50.1000">
    <property type="entry name" value="HAD superfamily/HAD-like"/>
    <property type="match status" value="1"/>
</dbReference>
<name>A0A1B0GMX8_PHLPP</name>
<dbReference type="SUPFAM" id="SSF56784">
    <property type="entry name" value="HAD-like"/>
    <property type="match status" value="1"/>
</dbReference>
<dbReference type="AlphaFoldDB" id="A0A1B0GMX8"/>
<dbReference type="VEuPathDB" id="VectorBase:PPAPM1_011568"/>
<evidence type="ECO:0000313" key="2">
    <source>
        <dbReference type="Proteomes" id="UP000092462"/>
    </source>
</evidence>
<proteinExistence type="predicted"/>
<evidence type="ECO:0000313" key="1">
    <source>
        <dbReference type="EnsemblMetazoa" id="PPAI004029-PA"/>
    </source>
</evidence>
<dbReference type="PANTHER" id="PTHR19288">
    <property type="entry name" value="4-NITROPHENYLPHOSPHATASE-RELATED"/>
    <property type="match status" value="1"/>
</dbReference>
<dbReference type="EnsemblMetazoa" id="PPAI004029-RA">
    <property type="protein sequence ID" value="PPAI004029-PA"/>
    <property type="gene ID" value="PPAI004029"/>
</dbReference>
<protein>
    <recommendedName>
        <fullName evidence="3">Phosphoglycolate phosphatase</fullName>
    </recommendedName>
</protein>
<dbReference type="Pfam" id="PF13344">
    <property type="entry name" value="Hydrolase_6"/>
    <property type="match status" value="1"/>
</dbReference>
<dbReference type="EMBL" id="AJVK01012770">
    <property type="status" value="NOT_ANNOTATED_CDS"/>
    <property type="molecule type" value="Genomic_DNA"/>
</dbReference>
<dbReference type="PANTHER" id="PTHR19288:SF93">
    <property type="entry name" value="FI11325P-RELATED"/>
    <property type="match status" value="1"/>
</dbReference>
<evidence type="ECO:0008006" key="3">
    <source>
        <dbReference type="Google" id="ProtNLM"/>
    </source>
</evidence>
<dbReference type="InterPro" id="IPR006357">
    <property type="entry name" value="HAD-SF_hydro_IIA"/>
</dbReference>
<keyword evidence="2" id="KW-1185">Reference proteome</keyword>
<dbReference type="VEuPathDB" id="VectorBase:PPAI004029"/>